<dbReference type="RefSeq" id="WP_050531623.1">
    <property type="nucleotide sequence ID" value="NZ_AQQZ01000006.1"/>
</dbReference>
<dbReference type="STRING" id="1317121.ATO11_14560"/>
<evidence type="ECO:0000259" key="1">
    <source>
        <dbReference type="SMART" id="SM00460"/>
    </source>
</evidence>
<feature type="domain" description="Transglutaminase-like" evidence="1">
    <location>
        <begin position="158"/>
        <end position="222"/>
    </location>
</feature>
<dbReference type="SMART" id="SM00460">
    <property type="entry name" value="TGc"/>
    <property type="match status" value="1"/>
</dbReference>
<dbReference type="Pfam" id="PF01841">
    <property type="entry name" value="Transglut_core"/>
    <property type="match status" value="1"/>
</dbReference>
<dbReference type="Gene3D" id="3.10.620.30">
    <property type="match status" value="1"/>
</dbReference>
<reference evidence="2 3" key="1">
    <citation type="journal article" date="2015" name="Int. J. Syst. Evol. Microbiol.">
        <title>Aestuariivita atlantica sp. nov., isolated from deep sea sediment of the Atlantic Ocean.</title>
        <authorList>
            <person name="Li G."/>
            <person name="Lai Q."/>
            <person name="Du Y."/>
            <person name="Liu X."/>
            <person name="Sun F."/>
            <person name="Shao Z."/>
        </authorList>
    </citation>
    <scope>NUCLEOTIDE SEQUENCE [LARGE SCALE GENOMIC DNA]</scope>
    <source>
        <strain evidence="2 3">22II-S11-z3</strain>
    </source>
</reference>
<dbReference type="Pfam" id="PF08379">
    <property type="entry name" value="Bact_transglu_N"/>
    <property type="match status" value="1"/>
</dbReference>
<dbReference type="PANTHER" id="PTHR33490:SF6">
    <property type="entry name" value="SLL1049 PROTEIN"/>
    <property type="match status" value="1"/>
</dbReference>
<comment type="caution">
    <text evidence="2">The sequence shown here is derived from an EMBL/GenBank/DDBJ whole genome shotgun (WGS) entry which is preliminary data.</text>
</comment>
<evidence type="ECO:0000313" key="3">
    <source>
        <dbReference type="Proteomes" id="UP000036938"/>
    </source>
</evidence>
<sequence>MLLKITHQTTYRFDTPMAYGLQQVRKTPKSHGTQEVLSWDVAFDGAREELSYRDAHMNTVQLISFAENTTEVTITCSGEVSTEDTSGVVGRHAGFLPMWLFERTTPLTQPGPGVRALVKSLDEDQSDLDRMHALSRAVADAVSYRTGSTEVSMSAEDVLEAGNGVCQDHAHVFIAAARAMGVPARYVSGYLMLDDRIDQDASHAWAEAWTEGLGWVGFDVSNGICPDARYVKVATGFDYTDAAPVSGLRFGAGAETLDVALRVEQQ</sequence>
<dbReference type="OrthoDB" id="9804023at2"/>
<accession>A0A0L1JN38</accession>
<keyword evidence="3" id="KW-1185">Reference proteome</keyword>
<dbReference type="InterPro" id="IPR002931">
    <property type="entry name" value="Transglutaminase-like"/>
</dbReference>
<dbReference type="EMBL" id="AQQZ01000006">
    <property type="protein sequence ID" value="KNG93122.1"/>
    <property type="molecule type" value="Genomic_DNA"/>
</dbReference>
<name>A0A0L1JN38_9RHOB</name>
<organism evidence="2 3">
    <name type="scientific">Pseudaestuariivita atlantica</name>
    <dbReference type="NCBI Taxonomy" id="1317121"/>
    <lineage>
        <taxon>Bacteria</taxon>
        <taxon>Pseudomonadati</taxon>
        <taxon>Pseudomonadota</taxon>
        <taxon>Alphaproteobacteria</taxon>
        <taxon>Rhodobacterales</taxon>
        <taxon>Paracoccaceae</taxon>
        <taxon>Pseudaestuariivita</taxon>
    </lineage>
</organism>
<dbReference type="InterPro" id="IPR038765">
    <property type="entry name" value="Papain-like_cys_pep_sf"/>
</dbReference>
<evidence type="ECO:0000313" key="2">
    <source>
        <dbReference type="EMBL" id="KNG93122.1"/>
    </source>
</evidence>
<proteinExistence type="predicted"/>
<dbReference type="InterPro" id="IPR013589">
    <property type="entry name" value="Bac_transglu_N"/>
</dbReference>
<protein>
    <submittedName>
        <fullName evidence="2">Transglutaminase</fullName>
    </submittedName>
</protein>
<dbReference type="SUPFAM" id="SSF54001">
    <property type="entry name" value="Cysteine proteinases"/>
    <property type="match status" value="1"/>
</dbReference>
<dbReference type="PANTHER" id="PTHR33490">
    <property type="entry name" value="BLR5614 PROTEIN-RELATED"/>
    <property type="match status" value="1"/>
</dbReference>
<dbReference type="AlphaFoldDB" id="A0A0L1JN38"/>
<dbReference type="Proteomes" id="UP000036938">
    <property type="component" value="Unassembled WGS sequence"/>
</dbReference>
<gene>
    <name evidence="2" type="ORF">ATO11_14560</name>
</gene>
<dbReference type="PATRIC" id="fig|1317121.7.peg.3636"/>